<comment type="similarity">
    <text evidence="1">Belongs to the N-acylglucosamine 2-epimerase family.</text>
</comment>
<gene>
    <name evidence="3" type="ORF">H7993_05275</name>
</gene>
<dbReference type="InterPro" id="IPR010819">
    <property type="entry name" value="AGE/CE"/>
</dbReference>
<dbReference type="PANTHER" id="PTHR15108">
    <property type="entry name" value="N-ACYLGLUCOSAMINE-2-EPIMERASE"/>
    <property type="match status" value="1"/>
</dbReference>
<accession>A0A7X1G3M3</accession>
<evidence type="ECO:0000256" key="1">
    <source>
        <dbReference type="ARBA" id="ARBA00008558"/>
    </source>
</evidence>
<dbReference type="Gene3D" id="1.50.10.10">
    <property type="match status" value="1"/>
</dbReference>
<organism evidence="3 4">
    <name type="scientific">Pseudomonas baltica</name>
    <dbReference type="NCBI Taxonomy" id="2762576"/>
    <lineage>
        <taxon>Bacteria</taxon>
        <taxon>Pseudomonadati</taxon>
        <taxon>Pseudomonadota</taxon>
        <taxon>Gammaproteobacteria</taxon>
        <taxon>Pseudomonadales</taxon>
        <taxon>Pseudomonadaceae</taxon>
        <taxon>Pseudomonas</taxon>
    </lineage>
</organism>
<dbReference type="InterPro" id="IPR008928">
    <property type="entry name" value="6-hairpin_glycosidase_sf"/>
</dbReference>
<evidence type="ECO:0000313" key="4">
    <source>
        <dbReference type="Proteomes" id="UP000546173"/>
    </source>
</evidence>
<dbReference type="AlphaFoldDB" id="A0A7X1G3M3"/>
<evidence type="ECO:0000313" key="3">
    <source>
        <dbReference type="EMBL" id="MBC2677800.1"/>
    </source>
</evidence>
<dbReference type="RefSeq" id="WP_185793696.1">
    <property type="nucleotide sequence ID" value="NZ_JACMYH010000001.1"/>
</dbReference>
<dbReference type="SUPFAM" id="SSF48208">
    <property type="entry name" value="Six-hairpin glycosidases"/>
    <property type="match status" value="1"/>
</dbReference>
<protein>
    <submittedName>
        <fullName evidence="3">AGE family epimerase/isomerase</fullName>
    </submittedName>
</protein>
<name>A0A7X1G3M3_9PSED</name>
<evidence type="ECO:0000256" key="2">
    <source>
        <dbReference type="ARBA" id="ARBA00023235"/>
    </source>
</evidence>
<dbReference type="EMBL" id="JACMYH010000001">
    <property type="protein sequence ID" value="MBC2677800.1"/>
    <property type="molecule type" value="Genomic_DNA"/>
</dbReference>
<dbReference type="Proteomes" id="UP000546173">
    <property type="component" value="Unassembled WGS sequence"/>
</dbReference>
<keyword evidence="2 3" id="KW-0413">Isomerase</keyword>
<dbReference type="GO" id="GO:0016853">
    <property type="term" value="F:isomerase activity"/>
    <property type="evidence" value="ECO:0007669"/>
    <property type="project" value="UniProtKB-KW"/>
</dbReference>
<proteinExistence type="inferred from homology"/>
<reference evidence="3 4" key="1">
    <citation type="submission" date="2020-08" db="EMBL/GenBank/DDBJ databases">
        <title>Pseudomonas sp. nov.</title>
        <authorList>
            <person name="Gieschler S."/>
            <person name="Fiedler G."/>
            <person name="Brinks E."/>
            <person name="Boehnlein C."/>
            <person name="Franz C.M.A.P."/>
            <person name="Kabisch J."/>
        </authorList>
    </citation>
    <scope>NUCLEOTIDE SEQUENCE [LARGE SCALE GENOMIC DNA]</scope>
    <source>
        <strain evidence="3 4">MBT-2</strain>
    </source>
</reference>
<comment type="caution">
    <text evidence="3">The sequence shown here is derived from an EMBL/GenBank/DDBJ whole genome shotgun (WGS) entry which is preliminary data.</text>
</comment>
<keyword evidence="4" id="KW-1185">Reference proteome</keyword>
<dbReference type="GO" id="GO:0005975">
    <property type="term" value="P:carbohydrate metabolic process"/>
    <property type="evidence" value="ECO:0007669"/>
    <property type="project" value="InterPro"/>
</dbReference>
<sequence length="416" mass="46195">MEPLTPAANSWLTLPAHRHWLALQGQRLLEFAKAARIENGFADLDHRGRPLLSSGALTIQTARMTHSFALACLQGIPGSAAMVDHGIRTLQGPLRDARNGGWHASEKPVAAERKQAYLHAFVALAASSAVAAGRPGATALLTDAVDVLERRFWCEEEQAFLESFAQDWSDPESYRGGNSNMHGVEACLALADVCNDDKWLDRALAISERLIHHHAAAASYLPVEHFDACWQPLADYNHERPADEFRPYGQTPGHAFEWARLLLHLEAARHRIGLTNPSWLADDAQRLFAAACDLGWAVDGQPGIVYTIDWQQRPVVAQRLHWTLAEAVAAAAALHQRTADAAYERWYREFWDYIDLYLIDREHGSWYHELDARNRPAGTIWPGKPDLYHAYQATLLPTLPLAPSLATALARQAGLG</sequence>
<dbReference type="InterPro" id="IPR012341">
    <property type="entry name" value="6hp_glycosidase-like_sf"/>
</dbReference>
<dbReference type="Pfam" id="PF07221">
    <property type="entry name" value="GlcNAc_2-epim"/>
    <property type="match status" value="1"/>
</dbReference>